<protein>
    <submittedName>
        <fullName evidence="1">Uncharacterized protein</fullName>
    </submittedName>
</protein>
<reference evidence="1" key="2">
    <citation type="journal article" date="2015" name="Data Brief">
        <title>Shoot transcriptome of the giant reed, Arundo donax.</title>
        <authorList>
            <person name="Barrero R.A."/>
            <person name="Guerrero F.D."/>
            <person name="Moolhuijzen P."/>
            <person name="Goolsby J.A."/>
            <person name="Tidwell J."/>
            <person name="Bellgard S.E."/>
            <person name="Bellgard M.I."/>
        </authorList>
    </citation>
    <scope>NUCLEOTIDE SEQUENCE</scope>
    <source>
        <tissue evidence="1">Shoot tissue taken approximately 20 cm above the soil surface</tissue>
    </source>
</reference>
<dbReference type="EMBL" id="GBRH01247390">
    <property type="protein sequence ID" value="JAD50505.1"/>
    <property type="molecule type" value="Transcribed_RNA"/>
</dbReference>
<name>A0A0A9ANJ6_ARUDO</name>
<organism evidence="1">
    <name type="scientific">Arundo donax</name>
    <name type="common">Giant reed</name>
    <name type="synonym">Donax arundinaceus</name>
    <dbReference type="NCBI Taxonomy" id="35708"/>
    <lineage>
        <taxon>Eukaryota</taxon>
        <taxon>Viridiplantae</taxon>
        <taxon>Streptophyta</taxon>
        <taxon>Embryophyta</taxon>
        <taxon>Tracheophyta</taxon>
        <taxon>Spermatophyta</taxon>
        <taxon>Magnoliopsida</taxon>
        <taxon>Liliopsida</taxon>
        <taxon>Poales</taxon>
        <taxon>Poaceae</taxon>
        <taxon>PACMAD clade</taxon>
        <taxon>Arundinoideae</taxon>
        <taxon>Arundineae</taxon>
        <taxon>Arundo</taxon>
    </lineage>
</organism>
<reference evidence="1" key="1">
    <citation type="submission" date="2014-09" db="EMBL/GenBank/DDBJ databases">
        <authorList>
            <person name="Magalhaes I.L.F."/>
            <person name="Oliveira U."/>
            <person name="Santos F.R."/>
            <person name="Vidigal T.H.D.A."/>
            <person name="Brescovit A.D."/>
            <person name="Santos A.J."/>
        </authorList>
    </citation>
    <scope>NUCLEOTIDE SEQUENCE</scope>
    <source>
        <tissue evidence="1">Shoot tissue taken approximately 20 cm above the soil surface</tissue>
    </source>
</reference>
<evidence type="ECO:0000313" key="1">
    <source>
        <dbReference type="EMBL" id="JAD50505.1"/>
    </source>
</evidence>
<sequence length="34" mass="4010">MRLLRYAILRRWPGRRRRSLAATWSGPMATRPGV</sequence>
<dbReference type="AlphaFoldDB" id="A0A0A9ANJ6"/>
<proteinExistence type="predicted"/>
<accession>A0A0A9ANJ6</accession>